<name>A0ABY5B020_CLOSE</name>
<accession>A0ABY5B020</accession>
<reference evidence="1" key="1">
    <citation type="submission" date="2022-06" db="EMBL/GenBank/DDBJ databases">
        <authorList>
            <person name="Holder M.E."/>
            <person name="Ajami N.J."/>
            <person name="Petrosino J.F."/>
        </authorList>
    </citation>
    <scope>NUCLEOTIDE SEQUENCE</scope>
    <source>
        <strain evidence="1">RMA 8861</strain>
    </source>
</reference>
<organism evidence="1 2">
    <name type="scientific">Clostridium septicum</name>
    <dbReference type="NCBI Taxonomy" id="1504"/>
    <lineage>
        <taxon>Bacteria</taxon>
        <taxon>Bacillati</taxon>
        <taxon>Bacillota</taxon>
        <taxon>Clostridia</taxon>
        <taxon>Eubacteriales</taxon>
        <taxon>Clostridiaceae</taxon>
        <taxon>Clostridium</taxon>
    </lineage>
</organism>
<dbReference type="RefSeq" id="WP_162925958.1">
    <property type="nucleotide sequence ID" value="NZ_CABMIZ010000007.1"/>
</dbReference>
<dbReference type="EMBL" id="CP099799">
    <property type="protein sequence ID" value="USS00600.1"/>
    <property type="molecule type" value="Genomic_DNA"/>
</dbReference>
<evidence type="ECO:0000313" key="1">
    <source>
        <dbReference type="EMBL" id="USS00600.1"/>
    </source>
</evidence>
<protein>
    <submittedName>
        <fullName evidence="1">Uncharacterized protein</fullName>
    </submittedName>
</protein>
<gene>
    <name evidence="1" type="ORF">NH397_14115</name>
</gene>
<proteinExistence type="predicted"/>
<dbReference type="Proteomes" id="UP001055437">
    <property type="component" value="Chromosome"/>
</dbReference>
<sequence length="52" mass="6156">MLSFSKKDKTKFKSFGYSSNELYPDRTNLNYVGSSYFNDGKENHSFLKSRKY</sequence>
<dbReference type="GeneID" id="303562175"/>
<evidence type="ECO:0000313" key="2">
    <source>
        <dbReference type="Proteomes" id="UP001055437"/>
    </source>
</evidence>
<keyword evidence="2" id="KW-1185">Reference proteome</keyword>